<dbReference type="EMBL" id="JAFNEN010000004">
    <property type="protein sequence ID" value="KAG8201581.1"/>
    <property type="molecule type" value="Genomic_DNA"/>
</dbReference>
<keyword evidence="2" id="KW-1185">Reference proteome</keyword>
<protein>
    <recommendedName>
        <fullName evidence="3">Secreted protein</fullName>
    </recommendedName>
</protein>
<reference evidence="1 2" key="1">
    <citation type="journal article" date="2022" name="Nat. Ecol. Evol.">
        <title>A masculinizing supergene underlies an exaggerated male reproductive morph in a spider.</title>
        <authorList>
            <person name="Hendrickx F."/>
            <person name="De Corte Z."/>
            <person name="Sonet G."/>
            <person name="Van Belleghem S.M."/>
            <person name="Kostlbacher S."/>
            <person name="Vangestel C."/>
        </authorList>
    </citation>
    <scope>NUCLEOTIDE SEQUENCE [LARGE SCALE GENOMIC DNA]</scope>
    <source>
        <strain evidence="1">W744_W776</strain>
    </source>
</reference>
<evidence type="ECO:0008006" key="3">
    <source>
        <dbReference type="Google" id="ProtNLM"/>
    </source>
</evidence>
<organism evidence="1 2">
    <name type="scientific">Oedothorax gibbosus</name>
    <dbReference type="NCBI Taxonomy" id="931172"/>
    <lineage>
        <taxon>Eukaryota</taxon>
        <taxon>Metazoa</taxon>
        <taxon>Ecdysozoa</taxon>
        <taxon>Arthropoda</taxon>
        <taxon>Chelicerata</taxon>
        <taxon>Arachnida</taxon>
        <taxon>Araneae</taxon>
        <taxon>Araneomorphae</taxon>
        <taxon>Entelegynae</taxon>
        <taxon>Araneoidea</taxon>
        <taxon>Linyphiidae</taxon>
        <taxon>Erigoninae</taxon>
        <taxon>Oedothorax</taxon>
    </lineage>
</organism>
<sequence>MNKCHTLSTTSFHLAILVSSRKGYTGGAIVRASSTRGTTTNPDCLHLSRTYLNPARASATAHPMGGG</sequence>
<proteinExistence type="predicted"/>
<gene>
    <name evidence="1" type="ORF">JTE90_011247</name>
</gene>
<accession>A0AAV6W2R0</accession>
<evidence type="ECO:0000313" key="2">
    <source>
        <dbReference type="Proteomes" id="UP000827092"/>
    </source>
</evidence>
<dbReference type="Proteomes" id="UP000827092">
    <property type="component" value="Unassembled WGS sequence"/>
</dbReference>
<evidence type="ECO:0000313" key="1">
    <source>
        <dbReference type="EMBL" id="KAG8201581.1"/>
    </source>
</evidence>
<name>A0AAV6W2R0_9ARAC</name>
<comment type="caution">
    <text evidence="1">The sequence shown here is derived from an EMBL/GenBank/DDBJ whole genome shotgun (WGS) entry which is preliminary data.</text>
</comment>
<dbReference type="AlphaFoldDB" id="A0AAV6W2R0"/>